<gene>
    <name evidence="4" type="ORF">FF098_006410</name>
    <name evidence="3" type="ORF">GCM10011355_12930</name>
</gene>
<dbReference type="Pfam" id="PF08924">
    <property type="entry name" value="Rv2525c_GlyHyd-like"/>
    <property type="match status" value="1"/>
</dbReference>
<dbReference type="RefSeq" id="WP_155138561.1">
    <property type="nucleotide sequence ID" value="NZ_BMGZ01000001.1"/>
</dbReference>
<evidence type="ECO:0000313" key="5">
    <source>
        <dbReference type="Proteomes" id="UP000621856"/>
    </source>
</evidence>
<dbReference type="InterPro" id="IPR003646">
    <property type="entry name" value="SH3-like_bac-type"/>
</dbReference>
<evidence type="ECO:0000259" key="1">
    <source>
        <dbReference type="Pfam" id="PF08239"/>
    </source>
</evidence>
<keyword evidence="6" id="KW-1185">Reference proteome</keyword>
<evidence type="ECO:0000259" key="2">
    <source>
        <dbReference type="Pfam" id="PF08924"/>
    </source>
</evidence>
<dbReference type="InterPro" id="IPR017853">
    <property type="entry name" value="GH"/>
</dbReference>
<dbReference type="EMBL" id="VCJR02000001">
    <property type="protein sequence ID" value="NHK27532.1"/>
    <property type="molecule type" value="Genomic_DNA"/>
</dbReference>
<dbReference type="Gene3D" id="2.30.30.40">
    <property type="entry name" value="SH3 Domains"/>
    <property type="match status" value="1"/>
</dbReference>
<dbReference type="EMBL" id="BMGZ01000001">
    <property type="protein sequence ID" value="GGH95721.1"/>
    <property type="molecule type" value="Genomic_DNA"/>
</dbReference>
<reference evidence="3" key="3">
    <citation type="submission" date="2020-09" db="EMBL/GenBank/DDBJ databases">
        <authorList>
            <person name="Sun Q."/>
            <person name="Zhou Y."/>
        </authorList>
    </citation>
    <scope>NUCLEOTIDE SEQUENCE</scope>
    <source>
        <strain evidence="3">CGMCC 1.14984</strain>
    </source>
</reference>
<sequence>MIETIIDTPVRTTPHLGFLREKGVKTIIRYYNHRNSSVLPEKRITKEEAQAICEHGMTVGVVFQQNGRELSDFSTAKGSTDSKRALDCAADIGQPEGSTIYFGVDHDFYRSSEIPAIMDHFSAIKSEVGTKYKIGAYASGGLATRLIGAGLIDHTWLPRALGWSGSRDFHRAGKWDLFQNQVDIRLGALPIDTNIANPARGGFGAFSVLEAPALPQNEDRQPHLHVVIARSGLHLRAGAGTGFKVLQTLPMGSIVDVLDVSAPDWALVSLQGDMSADGYMYKGFLVDFMAGH</sequence>
<proteinExistence type="predicted"/>
<evidence type="ECO:0000313" key="4">
    <source>
        <dbReference type="EMBL" id="NHK27532.1"/>
    </source>
</evidence>
<evidence type="ECO:0000313" key="3">
    <source>
        <dbReference type="EMBL" id="GGH95721.1"/>
    </source>
</evidence>
<dbReference type="Gene3D" id="3.20.20.80">
    <property type="entry name" value="Glycosidases"/>
    <property type="match status" value="1"/>
</dbReference>
<dbReference type="InterPro" id="IPR015020">
    <property type="entry name" value="Rv2525c-like_Glyco_Hydro-like"/>
</dbReference>
<dbReference type="AlphaFoldDB" id="A0A8J3A2U1"/>
<reference evidence="3" key="1">
    <citation type="journal article" date="2014" name="Int. J. Syst. Evol. Microbiol.">
        <title>Complete genome sequence of Corynebacterium casei LMG S-19264T (=DSM 44701T), isolated from a smear-ripened cheese.</title>
        <authorList>
            <consortium name="US DOE Joint Genome Institute (JGI-PGF)"/>
            <person name="Walter F."/>
            <person name="Albersmeier A."/>
            <person name="Kalinowski J."/>
            <person name="Ruckert C."/>
        </authorList>
    </citation>
    <scope>NUCLEOTIDE SEQUENCE</scope>
    <source>
        <strain evidence="3">CGMCC 1.14984</strain>
    </source>
</reference>
<evidence type="ECO:0000313" key="6">
    <source>
        <dbReference type="Proteomes" id="UP000818603"/>
    </source>
</evidence>
<dbReference type="Proteomes" id="UP000818603">
    <property type="component" value="Unassembled WGS sequence"/>
</dbReference>
<feature type="domain" description="Rv2525c-like glycoside hydrolase-like" evidence="2">
    <location>
        <begin position="19"/>
        <end position="144"/>
    </location>
</feature>
<dbReference type="Proteomes" id="UP000621856">
    <property type="component" value="Unassembled WGS sequence"/>
</dbReference>
<name>A0A8J3A2U1_9PROT</name>
<accession>A0A8J3A2U1</accession>
<feature type="domain" description="SH3b" evidence="1">
    <location>
        <begin position="231"/>
        <end position="285"/>
    </location>
</feature>
<comment type="caution">
    <text evidence="3">The sequence shown here is derived from an EMBL/GenBank/DDBJ whole genome shotgun (WGS) entry which is preliminary data.</text>
</comment>
<dbReference type="Pfam" id="PF08239">
    <property type="entry name" value="SH3_3"/>
    <property type="match status" value="1"/>
</dbReference>
<organism evidence="3 5">
    <name type="scientific">Aquisalinus luteolus</name>
    <dbReference type="NCBI Taxonomy" id="1566827"/>
    <lineage>
        <taxon>Bacteria</taxon>
        <taxon>Pseudomonadati</taxon>
        <taxon>Pseudomonadota</taxon>
        <taxon>Alphaproteobacteria</taxon>
        <taxon>Parvularculales</taxon>
        <taxon>Parvularculaceae</taxon>
        <taxon>Aquisalinus</taxon>
    </lineage>
</organism>
<dbReference type="SUPFAM" id="SSF51445">
    <property type="entry name" value="(Trans)glycosidases"/>
    <property type="match status" value="1"/>
</dbReference>
<protein>
    <submittedName>
        <fullName evidence="4">DUF1906 domain-containing protein</fullName>
    </submittedName>
</protein>
<reference evidence="4 6" key="2">
    <citation type="submission" date="2020-02" db="EMBL/GenBank/DDBJ databases">
        <title>Genome sequence of Parvularcula flava strain NH6-79.</title>
        <authorList>
            <person name="Abdul Karim M.H."/>
            <person name="Lam M.Q."/>
            <person name="Chen S.J."/>
            <person name="Yahya A."/>
            <person name="Shahir S."/>
            <person name="Shamsir M.S."/>
            <person name="Chong C.S."/>
        </authorList>
    </citation>
    <scope>NUCLEOTIDE SEQUENCE [LARGE SCALE GENOMIC DNA]</scope>
    <source>
        <strain evidence="4 6">NH6-79</strain>
    </source>
</reference>